<protein>
    <recommendedName>
        <fullName evidence="5">Dynein heavy chain</fullName>
    </recommendedName>
</protein>
<dbReference type="GO" id="GO:0030286">
    <property type="term" value="C:dynein complex"/>
    <property type="evidence" value="ECO:0007669"/>
    <property type="project" value="InterPro"/>
</dbReference>
<dbReference type="FunFam" id="3.40.50.300:FF:000738">
    <property type="entry name" value="Dynein heavy chain axonemal"/>
    <property type="match status" value="1"/>
</dbReference>
<organism evidence="3 4">
    <name type="scientific">Chrysophaeum taylorii</name>
    <dbReference type="NCBI Taxonomy" id="2483200"/>
    <lineage>
        <taxon>Eukaryota</taxon>
        <taxon>Sar</taxon>
        <taxon>Stramenopiles</taxon>
        <taxon>Ochrophyta</taxon>
        <taxon>Pelagophyceae</taxon>
        <taxon>Pelagomonadales</taxon>
        <taxon>Pelagomonadaceae</taxon>
        <taxon>Chrysophaeum</taxon>
    </lineage>
</organism>
<dbReference type="Gene3D" id="3.40.50.300">
    <property type="entry name" value="P-loop containing nucleotide triphosphate hydrolases"/>
    <property type="match status" value="2"/>
</dbReference>
<dbReference type="InterPro" id="IPR042228">
    <property type="entry name" value="Dynein_linker_3"/>
</dbReference>
<dbReference type="AlphaFoldDB" id="A0AAD7U7P2"/>
<evidence type="ECO:0000259" key="2">
    <source>
        <dbReference type="Pfam" id="PF12774"/>
    </source>
</evidence>
<accession>A0AAD7U7P2</accession>
<dbReference type="GO" id="GO:0045505">
    <property type="term" value="F:dynein intermediate chain binding"/>
    <property type="evidence" value="ECO:0007669"/>
    <property type="project" value="InterPro"/>
</dbReference>
<evidence type="ECO:0000259" key="1">
    <source>
        <dbReference type="Pfam" id="PF08393"/>
    </source>
</evidence>
<dbReference type="InterPro" id="IPR043157">
    <property type="entry name" value="Dynein_AAA1S"/>
</dbReference>
<dbReference type="PANTHER" id="PTHR45703">
    <property type="entry name" value="DYNEIN HEAVY CHAIN"/>
    <property type="match status" value="1"/>
</dbReference>
<dbReference type="InterPro" id="IPR042222">
    <property type="entry name" value="Dynein_2_N"/>
</dbReference>
<dbReference type="Gene3D" id="1.20.58.1120">
    <property type="match status" value="1"/>
</dbReference>
<reference evidence="3" key="1">
    <citation type="submission" date="2023-01" db="EMBL/GenBank/DDBJ databases">
        <title>Metagenome sequencing of chrysophaentin producing Chrysophaeum taylorii.</title>
        <authorList>
            <person name="Davison J."/>
            <person name="Bewley C."/>
        </authorList>
    </citation>
    <scope>NUCLEOTIDE SEQUENCE</scope>
    <source>
        <strain evidence="3">NIES-1699</strain>
    </source>
</reference>
<dbReference type="InterPro" id="IPR026983">
    <property type="entry name" value="DHC"/>
</dbReference>
<feature type="domain" description="Dynein heavy chain linker" evidence="1">
    <location>
        <begin position="15"/>
        <end position="179"/>
    </location>
</feature>
<dbReference type="Pfam" id="PF12774">
    <property type="entry name" value="AAA_6"/>
    <property type="match status" value="1"/>
</dbReference>
<dbReference type="EMBL" id="JAQMWT010000572">
    <property type="protein sequence ID" value="KAJ8599350.1"/>
    <property type="molecule type" value="Genomic_DNA"/>
</dbReference>
<dbReference type="Gene3D" id="3.20.180.20">
    <property type="entry name" value="Dynein heavy chain, N-terminal domain 2"/>
    <property type="match status" value="1"/>
</dbReference>
<evidence type="ECO:0008006" key="5">
    <source>
        <dbReference type="Google" id="ProtNLM"/>
    </source>
</evidence>
<dbReference type="SUPFAM" id="SSF52540">
    <property type="entry name" value="P-loop containing nucleoside triphosphate hydrolases"/>
    <property type="match status" value="1"/>
</dbReference>
<dbReference type="Proteomes" id="UP001230188">
    <property type="component" value="Unassembled WGS sequence"/>
</dbReference>
<dbReference type="Gene3D" id="1.20.140.100">
    <property type="entry name" value="Dynein heavy chain, N-terminal domain 2"/>
    <property type="match status" value="1"/>
</dbReference>
<name>A0AAD7U7P2_9STRA</name>
<sequence length="685" mass="76300">MRTDEMTPRPTLFPQVKRELPETAAKFAEIDATVRDMLRTAHKTKNVKTACNKENLIATLEDITTKQEMCKKSLNEFLDSKRMQFARFYFVSEADLLDILSNGSTPKLIMRHVDKVMLATKSLTLTENDATSGRPSATSWIAGVGKEYCEFVPPPPLLGKVEIYLQTVLEAQQSALTKQALKSLQRYATQPRTEWLQDTSASSDGKTNATDAAQIGLLIAAIYYASEYEQAMEKAVNSGEQPVQVYYDKTIAQLSDLIKLTKTNLDKATRTRVMCMITYDAHSRDMIEKALRQKAYQFSSFQWQSQLKMRYDKAQNRFVAHILNAEFDYGFEYLGNGPRLVVTPLTDRVYVTATQALNLCMGCAPAGPAGTGKTETTKDLASALGKCCYVFNCSPEMDFKSLGNIFKGLACSGSWGCFDEFNRLIPEVLSVCTVQFKAVCNGTPFDPACHVTMIEGDEVRLDETCGAFITMNPGYLGRSELPEGLKALFRPMTVMVPDLVLICENMLMAQGFVTSKVLASKFYSLYSLLKDLLSKQDHYDWGLRAIKSVLVVAGMLLRTDPDSDEDSILMRALRDFNIAKIVKVDEVVFFGLLNDLFPGLDPPRKIDQALEVAVEKAVEESGTYGSDIFKLKCVQLDELLAIRHCVFVMGPPGAFKSTCWKTLARARAIKDPENPVKITDVSPSV</sequence>
<dbReference type="Gene3D" id="1.10.8.710">
    <property type="match status" value="1"/>
</dbReference>
<evidence type="ECO:0000313" key="3">
    <source>
        <dbReference type="EMBL" id="KAJ8599350.1"/>
    </source>
</evidence>
<dbReference type="FunFam" id="1.10.8.710:FF:000007">
    <property type="entry name" value="Putative dynein heavy chain"/>
    <property type="match status" value="1"/>
</dbReference>
<proteinExistence type="predicted"/>
<dbReference type="PANTHER" id="PTHR45703:SF8">
    <property type="entry name" value="DYNEINS HEAVY CHAIN"/>
    <property type="match status" value="1"/>
</dbReference>
<keyword evidence="4" id="KW-1185">Reference proteome</keyword>
<feature type="domain" description="Dynein heavy chain hydrolytic ATP-binding dynein motor region" evidence="2">
    <location>
        <begin position="329"/>
        <end position="657"/>
    </location>
</feature>
<dbReference type="Pfam" id="PF08393">
    <property type="entry name" value="DHC_N2"/>
    <property type="match status" value="1"/>
</dbReference>
<dbReference type="GO" id="GO:0007018">
    <property type="term" value="P:microtubule-based movement"/>
    <property type="evidence" value="ECO:0007669"/>
    <property type="project" value="InterPro"/>
</dbReference>
<dbReference type="GO" id="GO:0005524">
    <property type="term" value="F:ATP binding"/>
    <property type="evidence" value="ECO:0007669"/>
    <property type="project" value="InterPro"/>
</dbReference>
<dbReference type="GO" id="GO:0051959">
    <property type="term" value="F:dynein light intermediate chain binding"/>
    <property type="evidence" value="ECO:0007669"/>
    <property type="project" value="InterPro"/>
</dbReference>
<dbReference type="InterPro" id="IPR035699">
    <property type="entry name" value="AAA_6"/>
</dbReference>
<comment type="caution">
    <text evidence="3">The sequence shown here is derived from an EMBL/GenBank/DDBJ whole genome shotgun (WGS) entry which is preliminary data.</text>
</comment>
<dbReference type="InterPro" id="IPR013602">
    <property type="entry name" value="Dynein_heavy_linker"/>
</dbReference>
<gene>
    <name evidence="3" type="ORF">CTAYLR_005360</name>
</gene>
<dbReference type="InterPro" id="IPR027417">
    <property type="entry name" value="P-loop_NTPase"/>
</dbReference>
<evidence type="ECO:0000313" key="4">
    <source>
        <dbReference type="Proteomes" id="UP001230188"/>
    </source>
</evidence>